<accession>A0A7I8C2Z2</accession>
<dbReference type="PANTHER" id="PTHR43157">
    <property type="entry name" value="PHOSPHATIDYLINOSITOL-GLYCAN BIOSYNTHESIS CLASS F PROTEIN-RELATED"/>
    <property type="match status" value="1"/>
</dbReference>
<sequence>MAKWTAADIPSQRGRTAIITGTGGLGLENALALARAGANVIIAGRNPAKGREAVEHVRRNARDATVCFEELDLARLESVDALGSRLRARLDSVDLLINNAGVMTPPQRKTTDDGFELQLGINYVGHFALTAHLLPLLRNGASPRVVTLASIAARDGAIHFDDLQAERTYKPMQAYAQSKLACLMFSLELQRRCEARGWGIASIPAHPGIARTDLLPNGTGPNSAFALLRKYLWFMFQPASQGALPTLYAATSPAAQGGMYYGPDRMGEIRGLPATAKIPRQALDMETATRFWELSEKLTGVAFG</sequence>
<evidence type="ECO:0000313" key="3">
    <source>
        <dbReference type="Proteomes" id="UP000510888"/>
    </source>
</evidence>
<dbReference type="InterPro" id="IPR002347">
    <property type="entry name" value="SDR_fam"/>
</dbReference>
<reference evidence="2 3" key="1">
    <citation type="journal article" date="2020" name="Genes (Basel)">
        <title>Genomic Comparison of Insect Gut Symbionts from Divergent Burkholderia Subclades.</title>
        <authorList>
            <person name="Takeshita K."/>
            <person name="Kikuchi Y."/>
        </authorList>
    </citation>
    <scope>NUCLEOTIDE SEQUENCE [LARGE SCALE GENOMIC DNA]</scope>
    <source>
        <strain evidence="2 3">PGU16</strain>
        <plasmid evidence="2 3">PPGU16_p2</plasmid>
    </source>
</reference>
<dbReference type="Gene3D" id="3.40.50.720">
    <property type="entry name" value="NAD(P)-binding Rossmann-like Domain"/>
    <property type="match status" value="1"/>
</dbReference>
<dbReference type="InterPro" id="IPR036291">
    <property type="entry name" value="NAD(P)-bd_dom_sf"/>
</dbReference>
<dbReference type="PANTHER" id="PTHR43157:SF31">
    <property type="entry name" value="PHOSPHATIDYLINOSITOL-GLYCAN BIOSYNTHESIS CLASS F PROTEIN"/>
    <property type="match status" value="1"/>
</dbReference>
<dbReference type="AlphaFoldDB" id="A0A7I8C2Z2"/>
<dbReference type="NCBIfam" id="NF004846">
    <property type="entry name" value="PRK06197.1"/>
    <property type="match status" value="1"/>
</dbReference>
<evidence type="ECO:0000313" key="2">
    <source>
        <dbReference type="EMBL" id="BCF95015.1"/>
    </source>
</evidence>
<keyword evidence="2" id="KW-0614">Plasmid</keyword>
<dbReference type="CDD" id="cd05327">
    <property type="entry name" value="retinol-DH_like_SDR_c_like"/>
    <property type="match status" value="1"/>
</dbReference>
<gene>
    <name evidence="2" type="ORF">PPGU16_80820</name>
</gene>
<dbReference type="PRINTS" id="PR00081">
    <property type="entry name" value="GDHRDH"/>
</dbReference>
<dbReference type="EMBL" id="AP023177">
    <property type="protein sequence ID" value="BCF95015.1"/>
    <property type="molecule type" value="Genomic_DNA"/>
</dbReference>
<dbReference type="Pfam" id="PF00106">
    <property type="entry name" value="adh_short"/>
    <property type="match status" value="1"/>
</dbReference>
<keyword evidence="1" id="KW-0560">Oxidoreductase</keyword>
<protein>
    <submittedName>
        <fullName evidence="2">Dehydrogenase</fullName>
    </submittedName>
</protein>
<keyword evidence="3" id="KW-1185">Reference proteome</keyword>
<dbReference type="GO" id="GO:0016491">
    <property type="term" value="F:oxidoreductase activity"/>
    <property type="evidence" value="ECO:0007669"/>
    <property type="project" value="UniProtKB-KW"/>
</dbReference>
<dbReference type="NCBIfam" id="NF004513">
    <property type="entry name" value="PRK05854.1"/>
    <property type="match status" value="1"/>
</dbReference>
<name>A0A7I8C2Z2_9BURK</name>
<geneLocation type="plasmid" evidence="2 3">
    <name>PPGU16_p2</name>
</geneLocation>
<organism evidence="2 3">
    <name type="scientific">Paraburkholderia largidicola</name>
    <dbReference type="NCBI Taxonomy" id="3014751"/>
    <lineage>
        <taxon>Bacteria</taxon>
        <taxon>Pseudomonadati</taxon>
        <taxon>Pseudomonadota</taxon>
        <taxon>Betaproteobacteria</taxon>
        <taxon>Burkholderiales</taxon>
        <taxon>Burkholderiaceae</taxon>
        <taxon>Paraburkholderia</taxon>
    </lineage>
</organism>
<evidence type="ECO:0000256" key="1">
    <source>
        <dbReference type="ARBA" id="ARBA00023002"/>
    </source>
</evidence>
<dbReference type="RefSeq" id="WP_180727704.1">
    <property type="nucleotide sequence ID" value="NZ_AP023177.1"/>
</dbReference>
<dbReference type="Proteomes" id="UP000510888">
    <property type="component" value="Plasmid PPGU16_p2"/>
</dbReference>
<dbReference type="SUPFAM" id="SSF51735">
    <property type="entry name" value="NAD(P)-binding Rossmann-fold domains"/>
    <property type="match status" value="1"/>
</dbReference>
<dbReference type="KEGG" id="plad:PPGU16_80820"/>
<proteinExistence type="predicted"/>